<dbReference type="SUPFAM" id="SSF82649">
    <property type="entry name" value="SufE/NifU"/>
    <property type="match status" value="1"/>
</dbReference>
<organism evidence="3 4">
    <name type="scientific">Pseudaminobacter soli</name>
    <name type="common">ex Zhang et al. 2022</name>
    <dbReference type="NCBI Taxonomy" id="2831468"/>
    <lineage>
        <taxon>Bacteria</taxon>
        <taxon>Pseudomonadati</taxon>
        <taxon>Pseudomonadota</taxon>
        <taxon>Alphaproteobacteria</taxon>
        <taxon>Hyphomicrobiales</taxon>
        <taxon>Phyllobacteriaceae</taxon>
        <taxon>Pseudaminobacter</taxon>
    </lineage>
</organism>
<accession>A0A942I2C3</accession>
<dbReference type="RefSeq" id="WP_188253741.1">
    <property type="nucleotide sequence ID" value="NZ_JABVCF010000003.1"/>
</dbReference>
<sequence length="142" mass="15851">MNETIQSIIDDFAFLDEWEDRYRYVIELGEALAPFPESARDAEHKVPGCVSQVWLVSKRGEGSDPAIAFLGDSDAHIVRGLVAIMLALFSGRPASEIVETDAEGLMRKLGLEEHLTPQRANGLRSMIKRIKRDAQEALTERV</sequence>
<dbReference type="Gene3D" id="3.90.1010.10">
    <property type="match status" value="1"/>
</dbReference>
<dbReference type="PANTHER" id="PTHR43597:SF5">
    <property type="entry name" value="SUFE-LIKE PROTEIN 2, CHLOROPLASTIC"/>
    <property type="match status" value="1"/>
</dbReference>
<evidence type="ECO:0000259" key="2">
    <source>
        <dbReference type="Pfam" id="PF02657"/>
    </source>
</evidence>
<name>A0A942I2C3_9HYPH</name>
<dbReference type="Pfam" id="PF02657">
    <property type="entry name" value="SufE"/>
    <property type="match status" value="1"/>
</dbReference>
<evidence type="ECO:0000313" key="4">
    <source>
        <dbReference type="Proteomes" id="UP000680348"/>
    </source>
</evidence>
<evidence type="ECO:0000256" key="1">
    <source>
        <dbReference type="ARBA" id="ARBA00010282"/>
    </source>
</evidence>
<dbReference type="AlphaFoldDB" id="A0A942I2C3"/>
<dbReference type="EMBL" id="JAGWCR010000003">
    <property type="protein sequence ID" value="MBS3648169.1"/>
    <property type="molecule type" value="Genomic_DNA"/>
</dbReference>
<keyword evidence="4" id="KW-1185">Reference proteome</keyword>
<evidence type="ECO:0000313" key="3">
    <source>
        <dbReference type="EMBL" id="MBS3648169.1"/>
    </source>
</evidence>
<feature type="domain" description="Fe-S metabolism associated" evidence="2">
    <location>
        <begin position="10"/>
        <end position="132"/>
    </location>
</feature>
<comment type="caution">
    <text evidence="3">The sequence shown here is derived from an EMBL/GenBank/DDBJ whole genome shotgun (WGS) entry which is preliminary data.</text>
</comment>
<protein>
    <submittedName>
        <fullName evidence="3">SufE family protein</fullName>
    </submittedName>
</protein>
<dbReference type="InterPro" id="IPR003808">
    <property type="entry name" value="Fe-S_metab-assoc_dom"/>
</dbReference>
<comment type="similarity">
    <text evidence="1">Belongs to the SufE family.</text>
</comment>
<reference evidence="3" key="1">
    <citation type="submission" date="2021-04" db="EMBL/GenBank/DDBJ databases">
        <title>Pseudaminobacter soli sp. nov., isolated from paddy soil contaminated by heavy metals.</title>
        <authorList>
            <person name="Zhang K."/>
        </authorList>
    </citation>
    <scope>NUCLEOTIDE SEQUENCE</scope>
    <source>
        <strain evidence="3">19-2017</strain>
    </source>
</reference>
<dbReference type="Proteomes" id="UP000680348">
    <property type="component" value="Unassembled WGS sequence"/>
</dbReference>
<dbReference type="PANTHER" id="PTHR43597">
    <property type="entry name" value="SULFUR ACCEPTOR PROTEIN CSDE"/>
    <property type="match status" value="1"/>
</dbReference>
<gene>
    <name evidence="3" type="ORF">KEU06_05950</name>
</gene>
<proteinExistence type="inferred from homology"/>